<feature type="domain" description="Mutator-like transposase" evidence="1">
    <location>
        <begin position="74"/>
        <end position="193"/>
    </location>
</feature>
<organism evidence="2 3">
    <name type="scientific">Aphidius gifuensis</name>
    <name type="common">Parasitoid wasp</name>
    <dbReference type="NCBI Taxonomy" id="684658"/>
    <lineage>
        <taxon>Eukaryota</taxon>
        <taxon>Metazoa</taxon>
        <taxon>Ecdysozoa</taxon>
        <taxon>Arthropoda</taxon>
        <taxon>Hexapoda</taxon>
        <taxon>Insecta</taxon>
        <taxon>Pterygota</taxon>
        <taxon>Neoptera</taxon>
        <taxon>Endopterygota</taxon>
        <taxon>Hymenoptera</taxon>
        <taxon>Apocrita</taxon>
        <taxon>Ichneumonoidea</taxon>
        <taxon>Braconidae</taxon>
        <taxon>Aphidiinae</taxon>
        <taxon>Aphidius</taxon>
    </lineage>
</organism>
<dbReference type="InterPro" id="IPR049012">
    <property type="entry name" value="Mutator_transp_dom"/>
</dbReference>
<dbReference type="OrthoDB" id="7698403at2759"/>
<evidence type="ECO:0000313" key="3">
    <source>
        <dbReference type="Proteomes" id="UP000639338"/>
    </source>
</evidence>
<reference evidence="2 3" key="1">
    <citation type="submission" date="2020-08" db="EMBL/GenBank/DDBJ databases">
        <title>Aphidius gifuensis genome sequencing and assembly.</title>
        <authorList>
            <person name="Du Z."/>
        </authorList>
    </citation>
    <scope>NUCLEOTIDE SEQUENCE [LARGE SCALE GENOMIC DNA]</scope>
    <source>
        <strain evidence="2">YNYX2018</strain>
        <tissue evidence="2">Adults</tissue>
    </source>
</reference>
<proteinExistence type="predicted"/>
<dbReference type="Proteomes" id="UP000639338">
    <property type="component" value="Unassembled WGS sequence"/>
</dbReference>
<dbReference type="Pfam" id="PF20700">
    <property type="entry name" value="Mutator"/>
    <property type="match status" value="1"/>
</dbReference>
<evidence type="ECO:0000259" key="1">
    <source>
        <dbReference type="Pfam" id="PF20700"/>
    </source>
</evidence>
<gene>
    <name evidence="2" type="ORF">HCN44_000285</name>
</gene>
<sequence length="196" mass="22603">MSTKAMEQTNNIKKDNDKNKIFMWKNKRVSEKIYNLRVKQSNIGKKNKSRKSLEVEPTKHVVEGIRHVDFKFMLEKMYCEFCNYKLSLDNIEEESRRGLGSFLFIRCEYCLHISRVPTSRYQGGLKNPIFDINSKCALGAIHTGLGHTQVHKFLSILDVPKFTRSLFKKHERIVGKAIEAVAKESCNEAAAQDSES</sequence>
<keyword evidence="3" id="KW-1185">Reference proteome</keyword>
<dbReference type="AlphaFoldDB" id="A0A834XNP1"/>
<evidence type="ECO:0000313" key="2">
    <source>
        <dbReference type="EMBL" id="KAF7990480.1"/>
    </source>
</evidence>
<protein>
    <recommendedName>
        <fullName evidence="1">Mutator-like transposase domain-containing protein</fullName>
    </recommendedName>
</protein>
<comment type="caution">
    <text evidence="2">The sequence shown here is derived from an EMBL/GenBank/DDBJ whole genome shotgun (WGS) entry which is preliminary data.</text>
</comment>
<accession>A0A834XNP1</accession>
<dbReference type="EMBL" id="JACMRX010000004">
    <property type="protein sequence ID" value="KAF7990480.1"/>
    <property type="molecule type" value="Genomic_DNA"/>
</dbReference>
<name>A0A834XNP1_APHGI</name>